<name>A0A8I2YFC4_9AGAM</name>
<feature type="region of interest" description="Disordered" evidence="1">
    <location>
        <begin position="350"/>
        <end position="372"/>
    </location>
</feature>
<feature type="compositionally biased region" description="Polar residues" evidence="1">
    <location>
        <begin position="282"/>
        <end position="308"/>
    </location>
</feature>
<feature type="region of interest" description="Disordered" evidence="1">
    <location>
        <begin position="249"/>
        <end position="313"/>
    </location>
</feature>
<dbReference type="EMBL" id="JAGFBS010000044">
    <property type="protein sequence ID" value="KAG6370807.1"/>
    <property type="molecule type" value="Genomic_DNA"/>
</dbReference>
<sequence length="598" mass="64900">MLAHSWATKEQQAWLIEYQQKYYLPLMPSRNYTSFWNPFFEAFAAKWPEREWLLPGIPQAKVTPEQQGQITAAIKDRKNKLTNWIPPRGRAGGAALVISREDEKTPVDVIRKATITAWQSMQANEPEKAQTVMEECKRRKEEREKELEERENPTADQIAATIRHAPTLLINALQKVQKGTQWSFTLLFGGPDPDSGGSLRSGCIHLGETDVGGNFGDCYVDFDDKVMKPYHKFLMRLYPTAPDGDAPKIDCSRAVTPAPSLSVTPTDNSHTVTPVPGAEHSGTLTPASNPERSGTATAVPSTEPSRTGTPVVLESQPDLCSRALGVPNTSTSEPSHTTCLTSLLPGPSLVQGRLDSDLPASEDSASLPSSSCGLTLSHPTAHEVQPSPWHLTPDMPFRFEELYEPLPGDTISNPSTVSPFIWPNRTPSFINLPSDYSIPFPPSVGVPGPALAQFPNWDLNPGATQVPDPQVNHALSLNERAGDNTIASSPHQILMVSHPAVSTSMTPAASLAMNVLANNITRDGWGDELMTHHSAPPTCLSSTISPQAGPRFGEESSSAHKRVGSIDKNNNSLDPYSGRGKRVRVTSKRAEEANAIGA</sequence>
<feature type="region of interest" description="Disordered" evidence="1">
    <location>
        <begin position="538"/>
        <end position="598"/>
    </location>
</feature>
<comment type="caution">
    <text evidence="2">The sequence shown here is derived from an EMBL/GenBank/DDBJ whole genome shotgun (WGS) entry which is preliminary data.</text>
</comment>
<evidence type="ECO:0000256" key="1">
    <source>
        <dbReference type="SAM" id="MobiDB-lite"/>
    </source>
</evidence>
<keyword evidence="3" id="KW-1185">Reference proteome</keyword>
<evidence type="ECO:0000313" key="3">
    <source>
        <dbReference type="Proteomes" id="UP000683000"/>
    </source>
</evidence>
<evidence type="ECO:0000313" key="2">
    <source>
        <dbReference type="EMBL" id="KAG6370807.1"/>
    </source>
</evidence>
<accession>A0A8I2YFC4</accession>
<proteinExistence type="predicted"/>
<dbReference type="OrthoDB" id="2803783at2759"/>
<dbReference type="Proteomes" id="UP000683000">
    <property type="component" value="Unassembled WGS sequence"/>
</dbReference>
<feature type="compositionally biased region" description="Low complexity" evidence="1">
    <location>
        <begin position="358"/>
        <end position="371"/>
    </location>
</feature>
<gene>
    <name evidence="2" type="ORF">JVT61DRAFT_11017</name>
</gene>
<organism evidence="2 3">
    <name type="scientific">Boletus reticuloceps</name>
    <dbReference type="NCBI Taxonomy" id="495285"/>
    <lineage>
        <taxon>Eukaryota</taxon>
        <taxon>Fungi</taxon>
        <taxon>Dikarya</taxon>
        <taxon>Basidiomycota</taxon>
        <taxon>Agaricomycotina</taxon>
        <taxon>Agaricomycetes</taxon>
        <taxon>Agaricomycetidae</taxon>
        <taxon>Boletales</taxon>
        <taxon>Boletineae</taxon>
        <taxon>Boletaceae</taxon>
        <taxon>Boletoideae</taxon>
        <taxon>Boletus</taxon>
    </lineage>
</organism>
<protein>
    <submittedName>
        <fullName evidence="2">Uncharacterized protein</fullName>
    </submittedName>
</protein>
<dbReference type="AlphaFoldDB" id="A0A8I2YFC4"/>
<feature type="compositionally biased region" description="Polar residues" evidence="1">
    <location>
        <begin position="259"/>
        <end position="272"/>
    </location>
</feature>
<reference evidence="2" key="1">
    <citation type="submission" date="2021-03" db="EMBL/GenBank/DDBJ databases">
        <title>Evolutionary innovations through gain and loss of genes in the ectomycorrhizal Boletales.</title>
        <authorList>
            <person name="Wu G."/>
            <person name="Miyauchi S."/>
            <person name="Morin E."/>
            <person name="Yang Z.-L."/>
            <person name="Xu J."/>
            <person name="Martin F.M."/>
        </authorList>
    </citation>
    <scope>NUCLEOTIDE SEQUENCE</scope>
    <source>
        <strain evidence="2">BR01</strain>
    </source>
</reference>